<feature type="transmembrane region" description="Helical" evidence="1">
    <location>
        <begin position="110"/>
        <end position="128"/>
    </location>
</feature>
<evidence type="ECO:0000313" key="2">
    <source>
        <dbReference type="EMBL" id="RCN51670.1"/>
    </source>
</evidence>
<sequence>MTLNRYTAACHPQWHQVCWNRTVVWVLLAIDVGVSYGANSPLFFTKFYYEETVDGWKYLGRKDSVLGIRLMITIVLFSYEFISVIFITMTVVTIKREMKKGGLEKGRETGLILFTVISVSMSMLEALYEISYFVDPDLKTAFFEWIVEQESHHTNEFLSRTSAKPLAIRLKNIT</sequence>
<feature type="transmembrane region" description="Helical" evidence="1">
    <location>
        <begin position="66"/>
        <end position="89"/>
    </location>
</feature>
<evidence type="ECO:0008006" key="4">
    <source>
        <dbReference type="Google" id="ProtNLM"/>
    </source>
</evidence>
<keyword evidence="3" id="KW-1185">Reference proteome</keyword>
<name>A0A368H8I7_ANCCA</name>
<keyword evidence="1" id="KW-0472">Membrane</keyword>
<dbReference type="InterPro" id="IPR019426">
    <property type="entry name" value="7TM_GPCR_serpentine_rcpt_Srv"/>
</dbReference>
<evidence type="ECO:0000256" key="1">
    <source>
        <dbReference type="SAM" id="Phobius"/>
    </source>
</evidence>
<dbReference type="Proteomes" id="UP000252519">
    <property type="component" value="Unassembled WGS sequence"/>
</dbReference>
<reference evidence="2 3" key="1">
    <citation type="submission" date="2014-10" db="EMBL/GenBank/DDBJ databases">
        <title>Draft genome of the hookworm Ancylostoma caninum.</title>
        <authorList>
            <person name="Mitreva M."/>
        </authorList>
    </citation>
    <scope>NUCLEOTIDE SEQUENCE [LARGE SCALE GENOMIC DNA]</scope>
    <source>
        <strain evidence="2 3">Baltimore</strain>
    </source>
</reference>
<dbReference type="Gene3D" id="1.20.1070.10">
    <property type="entry name" value="Rhodopsin 7-helix transmembrane proteins"/>
    <property type="match status" value="1"/>
</dbReference>
<keyword evidence="1" id="KW-0812">Transmembrane</keyword>
<dbReference type="EMBL" id="JOJR01000012">
    <property type="protein sequence ID" value="RCN51670.1"/>
    <property type="molecule type" value="Genomic_DNA"/>
</dbReference>
<protein>
    <recommendedName>
        <fullName evidence="4">Serpentine receptor class gamma</fullName>
    </recommendedName>
</protein>
<proteinExistence type="predicted"/>
<dbReference type="AlphaFoldDB" id="A0A368H8I7"/>
<dbReference type="SUPFAM" id="SSF81321">
    <property type="entry name" value="Family A G protein-coupled receptor-like"/>
    <property type="match status" value="1"/>
</dbReference>
<evidence type="ECO:0000313" key="3">
    <source>
        <dbReference type="Proteomes" id="UP000252519"/>
    </source>
</evidence>
<accession>A0A368H8I7</accession>
<organism evidence="2 3">
    <name type="scientific">Ancylostoma caninum</name>
    <name type="common">Dog hookworm</name>
    <dbReference type="NCBI Taxonomy" id="29170"/>
    <lineage>
        <taxon>Eukaryota</taxon>
        <taxon>Metazoa</taxon>
        <taxon>Ecdysozoa</taxon>
        <taxon>Nematoda</taxon>
        <taxon>Chromadorea</taxon>
        <taxon>Rhabditida</taxon>
        <taxon>Rhabditina</taxon>
        <taxon>Rhabditomorpha</taxon>
        <taxon>Strongyloidea</taxon>
        <taxon>Ancylostomatidae</taxon>
        <taxon>Ancylostomatinae</taxon>
        <taxon>Ancylostoma</taxon>
    </lineage>
</organism>
<gene>
    <name evidence="2" type="ORF">ANCCAN_02340</name>
</gene>
<dbReference type="OrthoDB" id="10044919at2759"/>
<keyword evidence="1" id="KW-1133">Transmembrane helix</keyword>
<dbReference type="Pfam" id="PF10323">
    <property type="entry name" value="7TM_GPCR_Srv"/>
    <property type="match status" value="1"/>
</dbReference>
<comment type="caution">
    <text evidence="2">The sequence shown here is derived from an EMBL/GenBank/DDBJ whole genome shotgun (WGS) entry which is preliminary data.</text>
</comment>